<dbReference type="PRINTS" id="PR00111">
    <property type="entry name" value="ABHYDROLASE"/>
</dbReference>
<evidence type="ECO:0000313" key="2">
    <source>
        <dbReference type="EMBL" id="MFF3228933.1"/>
    </source>
</evidence>
<dbReference type="RefSeq" id="WP_387726121.1">
    <property type="nucleotide sequence ID" value="NZ_JBIAPI010000016.1"/>
</dbReference>
<organism evidence="2 3">
    <name type="scientific">Nocardia suismassiliense</name>
    <dbReference type="NCBI Taxonomy" id="2077092"/>
    <lineage>
        <taxon>Bacteria</taxon>
        <taxon>Bacillati</taxon>
        <taxon>Actinomycetota</taxon>
        <taxon>Actinomycetes</taxon>
        <taxon>Mycobacteriales</taxon>
        <taxon>Nocardiaceae</taxon>
        <taxon>Nocardia</taxon>
    </lineage>
</organism>
<feature type="domain" description="AB hydrolase-1" evidence="1">
    <location>
        <begin position="33"/>
        <end position="267"/>
    </location>
</feature>
<dbReference type="EMBL" id="JBIAPI010000016">
    <property type="protein sequence ID" value="MFF3228933.1"/>
    <property type="molecule type" value="Genomic_DNA"/>
</dbReference>
<name>A0ABW6R844_9NOCA</name>
<accession>A0ABW6R844</accession>
<reference evidence="2 3" key="1">
    <citation type="submission" date="2024-10" db="EMBL/GenBank/DDBJ databases">
        <title>The Natural Products Discovery Center: Release of the First 8490 Sequenced Strains for Exploring Actinobacteria Biosynthetic Diversity.</title>
        <authorList>
            <person name="Kalkreuter E."/>
            <person name="Kautsar S.A."/>
            <person name="Yang D."/>
            <person name="Bader C.D."/>
            <person name="Teijaro C.N."/>
            <person name="Fluegel L."/>
            <person name="Davis C.M."/>
            <person name="Simpson J.R."/>
            <person name="Lauterbach L."/>
            <person name="Steele A.D."/>
            <person name="Gui C."/>
            <person name="Meng S."/>
            <person name="Li G."/>
            <person name="Viehrig K."/>
            <person name="Ye F."/>
            <person name="Su P."/>
            <person name="Kiefer A.F."/>
            <person name="Nichols A."/>
            <person name="Cepeda A.J."/>
            <person name="Yan W."/>
            <person name="Fan B."/>
            <person name="Jiang Y."/>
            <person name="Adhikari A."/>
            <person name="Zheng C.-J."/>
            <person name="Schuster L."/>
            <person name="Cowan T.M."/>
            <person name="Smanski M.J."/>
            <person name="Chevrette M.G."/>
            <person name="De Carvalho L.P.S."/>
            <person name="Shen B."/>
        </authorList>
    </citation>
    <scope>NUCLEOTIDE SEQUENCE [LARGE SCALE GENOMIC DNA]</scope>
    <source>
        <strain evidence="2 3">NPDC003040</strain>
    </source>
</reference>
<dbReference type="SUPFAM" id="SSF53474">
    <property type="entry name" value="alpha/beta-Hydrolases"/>
    <property type="match status" value="1"/>
</dbReference>
<dbReference type="GO" id="GO:0016787">
    <property type="term" value="F:hydrolase activity"/>
    <property type="evidence" value="ECO:0007669"/>
    <property type="project" value="UniProtKB-KW"/>
</dbReference>
<dbReference type="PANTHER" id="PTHR43194">
    <property type="entry name" value="HYDROLASE ALPHA/BETA FOLD FAMILY"/>
    <property type="match status" value="1"/>
</dbReference>
<sequence>MAVTESMLDTTDHTIDGVRCAVYDSGPDDRGEAVVFVHGVPGPMDDWAELMPEIAGFARVIAMDMPGYGRSQHPQSFDCSVKGHARFLGLLLDRLGVERAHLVLHDFGGPWGLRWALEHPERLASLTLINTGVLDDGYRWHRLARIWQTPILGELFQLTSTPPTMKKGLDRDNPQPMPRAYVNRVGRYADWAHKRAVLRLYRNTPEPLSWFPEMDFGVAAHVPACVIWGAGDPYNPVRFAERQRNFFPEAEIHLLEELGHWPFIDDPQAVRTPLTAFLRERVGA</sequence>
<dbReference type="PANTHER" id="PTHR43194:SF2">
    <property type="entry name" value="PEROXISOMAL MEMBRANE PROTEIN LPX1"/>
    <property type="match status" value="1"/>
</dbReference>
<evidence type="ECO:0000259" key="1">
    <source>
        <dbReference type="Pfam" id="PF00561"/>
    </source>
</evidence>
<dbReference type="Proteomes" id="UP001601948">
    <property type="component" value="Unassembled WGS sequence"/>
</dbReference>
<keyword evidence="2" id="KW-0378">Hydrolase</keyword>
<comment type="caution">
    <text evidence="2">The sequence shown here is derived from an EMBL/GenBank/DDBJ whole genome shotgun (WGS) entry which is preliminary data.</text>
</comment>
<dbReference type="Gene3D" id="3.40.50.1820">
    <property type="entry name" value="alpha/beta hydrolase"/>
    <property type="match status" value="1"/>
</dbReference>
<dbReference type="Pfam" id="PF00561">
    <property type="entry name" value="Abhydrolase_1"/>
    <property type="match status" value="1"/>
</dbReference>
<evidence type="ECO:0000313" key="3">
    <source>
        <dbReference type="Proteomes" id="UP001601948"/>
    </source>
</evidence>
<protein>
    <submittedName>
        <fullName evidence="2">Alpha/beta fold hydrolase</fullName>
    </submittedName>
</protein>
<gene>
    <name evidence="2" type="ORF">ACFYV7_39525</name>
</gene>
<proteinExistence type="predicted"/>
<keyword evidence="3" id="KW-1185">Reference proteome</keyword>
<dbReference type="InterPro" id="IPR029058">
    <property type="entry name" value="AB_hydrolase_fold"/>
</dbReference>
<dbReference type="InterPro" id="IPR050228">
    <property type="entry name" value="Carboxylesterase_BioH"/>
</dbReference>
<dbReference type="InterPro" id="IPR000073">
    <property type="entry name" value="AB_hydrolase_1"/>
</dbReference>